<keyword evidence="2" id="KW-0489">Methyltransferase</keyword>
<dbReference type="Gene3D" id="3.40.50.150">
    <property type="entry name" value="Vaccinia Virus protein VP39"/>
    <property type="match status" value="1"/>
</dbReference>
<dbReference type="Pfam" id="PF13489">
    <property type="entry name" value="Methyltransf_23"/>
    <property type="match status" value="1"/>
</dbReference>
<gene>
    <name evidence="2" type="ORF">GX355_09870</name>
</gene>
<dbReference type="RefSeq" id="WP_276649493.1">
    <property type="nucleotide sequence ID" value="NZ_JAAYSM010000353.1"/>
</dbReference>
<feature type="non-terminal residue" evidence="2">
    <location>
        <position position="417"/>
    </location>
</feature>
<proteinExistence type="predicted"/>
<keyword evidence="2" id="KW-0808">Transferase</keyword>
<reference evidence="2 3" key="1">
    <citation type="journal article" date="2020" name="Biotechnol. Biofuels">
        <title>New insights from the biogas microbiome by comprehensive genome-resolved metagenomics of nearly 1600 species originating from multiple anaerobic digesters.</title>
        <authorList>
            <person name="Campanaro S."/>
            <person name="Treu L."/>
            <person name="Rodriguez-R L.M."/>
            <person name="Kovalovszki A."/>
            <person name="Ziels R.M."/>
            <person name="Maus I."/>
            <person name="Zhu X."/>
            <person name="Kougias P.G."/>
            <person name="Basile A."/>
            <person name="Luo G."/>
            <person name="Schluter A."/>
            <person name="Konstantinidis K.T."/>
            <person name="Angelidaki I."/>
        </authorList>
    </citation>
    <scope>NUCLEOTIDE SEQUENCE [LARGE SCALE GENOMIC DNA]</scope>
    <source>
        <strain evidence="2">AS23ysBPME_34</strain>
    </source>
</reference>
<evidence type="ECO:0000313" key="2">
    <source>
        <dbReference type="EMBL" id="NLJ19156.1"/>
    </source>
</evidence>
<evidence type="ECO:0000256" key="1">
    <source>
        <dbReference type="SAM" id="Coils"/>
    </source>
</evidence>
<evidence type="ECO:0000313" key="3">
    <source>
        <dbReference type="Proteomes" id="UP000541058"/>
    </source>
</evidence>
<dbReference type="EMBL" id="JAAYSM010000353">
    <property type="protein sequence ID" value="NLJ19156.1"/>
    <property type="molecule type" value="Genomic_DNA"/>
</dbReference>
<protein>
    <submittedName>
        <fullName evidence="2">Methyltransferase domain-containing protein</fullName>
    </submittedName>
</protein>
<dbReference type="InterPro" id="IPR029063">
    <property type="entry name" value="SAM-dependent_MTases_sf"/>
</dbReference>
<dbReference type="GO" id="GO:0032259">
    <property type="term" value="P:methylation"/>
    <property type="evidence" value="ECO:0007669"/>
    <property type="project" value="UniProtKB-KW"/>
</dbReference>
<dbReference type="SUPFAM" id="SSF53335">
    <property type="entry name" value="S-adenosyl-L-methionine-dependent methyltransferases"/>
    <property type="match status" value="1"/>
</dbReference>
<feature type="coiled-coil region" evidence="1">
    <location>
        <begin position="169"/>
        <end position="210"/>
    </location>
</feature>
<dbReference type="AlphaFoldDB" id="A0A7X8C552"/>
<sequence length="417" mass="48146">MSNLENEIKRKIKIRKFAIDNLGTNTDTDGADKTVATDNGTNKLFQELYDNIQGAEQSRIQDGYSSLANNRKLGKLIIFTKRVVRKLINVLLGWYIRPILDKQTFFNGKTVNSIDLIRQLLIIQQGNNDQKTFMLETRINDLEKQDLNQIINQSVSSLKNEFALINQSVSSLKSELAQKIDELNDIKEVNRTLIRELGQKTKELEKIKDQNVARIAEFDKKIDFIFDKLHISCDLNLIQEDVFDYFKFENEFRGSREGVKEIQSVYVPYFKDKNSGRILDIGCGRGEFLELMRDNEIKAYGVDSYKPFVDYCRKLGFNVIYGDALTHLNEIEDCSLGGIFMSQVVEHLSNNYLITLINTAYKKLIPGSYFILETPNPDCLAAISEFNIDMSHTKPVHYKTLEFLFKEANYSSIERYH</sequence>
<dbReference type="Proteomes" id="UP000541058">
    <property type="component" value="Unassembled WGS sequence"/>
</dbReference>
<keyword evidence="1" id="KW-0175">Coiled coil</keyword>
<organism evidence="2 3">
    <name type="scientific">Globicatella sulfidifaciens</name>
    <dbReference type="NCBI Taxonomy" id="136093"/>
    <lineage>
        <taxon>Bacteria</taxon>
        <taxon>Bacillati</taxon>
        <taxon>Bacillota</taxon>
        <taxon>Bacilli</taxon>
        <taxon>Lactobacillales</taxon>
        <taxon>Aerococcaceae</taxon>
        <taxon>Globicatella</taxon>
    </lineage>
</organism>
<name>A0A7X8C552_9LACT</name>
<dbReference type="GO" id="GO:0008168">
    <property type="term" value="F:methyltransferase activity"/>
    <property type="evidence" value="ECO:0007669"/>
    <property type="project" value="UniProtKB-KW"/>
</dbReference>
<dbReference type="PANTHER" id="PTHR43861">
    <property type="entry name" value="TRANS-ACONITATE 2-METHYLTRANSFERASE-RELATED"/>
    <property type="match status" value="1"/>
</dbReference>
<dbReference type="CDD" id="cd02440">
    <property type="entry name" value="AdoMet_MTases"/>
    <property type="match status" value="1"/>
</dbReference>
<comment type="caution">
    <text evidence="2">The sequence shown here is derived from an EMBL/GenBank/DDBJ whole genome shotgun (WGS) entry which is preliminary data.</text>
</comment>
<accession>A0A7X8C552</accession>